<keyword evidence="2" id="KW-1185">Reference proteome</keyword>
<organism evidence="1 2">
    <name type="scientific">Peronosclerospora sorghi</name>
    <dbReference type="NCBI Taxonomy" id="230839"/>
    <lineage>
        <taxon>Eukaryota</taxon>
        <taxon>Sar</taxon>
        <taxon>Stramenopiles</taxon>
        <taxon>Oomycota</taxon>
        <taxon>Peronosporomycetes</taxon>
        <taxon>Peronosporales</taxon>
        <taxon>Peronosporaceae</taxon>
        <taxon>Peronosclerospora</taxon>
    </lineage>
</organism>
<gene>
    <name evidence="1" type="ORF">PsorP6_003077</name>
</gene>
<reference evidence="1 2" key="1">
    <citation type="journal article" date="2022" name="bioRxiv">
        <title>The genome of the oomycete Peronosclerospora sorghi, a cosmopolitan pathogen of maize and sorghum, is inflated with dispersed pseudogenes.</title>
        <authorList>
            <person name="Fletcher K."/>
            <person name="Martin F."/>
            <person name="Isakeit T."/>
            <person name="Cavanaugh K."/>
            <person name="Magill C."/>
            <person name="Michelmore R."/>
        </authorList>
    </citation>
    <scope>NUCLEOTIDE SEQUENCE [LARGE SCALE GENOMIC DNA]</scope>
    <source>
        <strain evidence="1">P6</strain>
    </source>
</reference>
<protein>
    <submittedName>
        <fullName evidence="1">Uncharacterized protein</fullName>
    </submittedName>
</protein>
<evidence type="ECO:0000313" key="2">
    <source>
        <dbReference type="Proteomes" id="UP001163321"/>
    </source>
</evidence>
<name>A0ACC0VMV4_9STRA</name>
<proteinExistence type="predicted"/>
<dbReference type="EMBL" id="CM047587">
    <property type="protein sequence ID" value="KAI9907665.1"/>
    <property type="molecule type" value="Genomic_DNA"/>
</dbReference>
<comment type="caution">
    <text evidence="1">The sequence shown here is derived from an EMBL/GenBank/DDBJ whole genome shotgun (WGS) entry which is preliminary data.</text>
</comment>
<dbReference type="Proteomes" id="UP001163321">
    <property type="component" value="Chromosome 8"/>
</dbReference>
<evidence type="ECO:0000313" key="1">
    <source>
        <dbReference type="EMBL" id="KAI9907665.1"/>
    </source>
</evidence>
<accession>A0ACC0VMV4</accession>
<sequence>MQEIWRSNDLPASLETDALEQHNLSTRTELEAWLRRKKHDRQAALLVEDAAKDDDEFTDTVWVQYETVDNARHAKVRGVQKPFYGNRLYISYAPHFESREDTADKLAQRRALLLRRARSSAKPVELIRHSMRQTSWTPSIPSSHSHVAAQDKTEFIGPQLPSRF</sequence>